<dbReference type="SUPFAM" id="SSF161098">
    <property type="entry name" value="MetI-like"/>
    <property type="match status" value="1"/>
</dbReference>
<keyword evidence="10" id="KW-1185">Reference proteome</keyword>
<evidence type="ECO:0000256" key="5">
    <source>
        <dbReference type="ARBA" id="ARBA00022989"/>
    </source>
</evidence>
<feature type="transmembrane region" description="Helical" evidence="7">
    <location>
        <begin position="218"/>
        <end position="240"/>
    </location>
</feature>
<evidence type="ECO:0000313" key="9">
    <source>
        <dbReference type="EMBL" id="KAB8194189.1"/>
    </source>
</evidence>
<feature type="compositionally biased region" description="Pro residues" evidence="8">
    <location>
        <begin position="11"/>
        <end position="23"/>
    </location>
</feature>
<dbReference type="PROSITE" id="PS50928">
    <property type="entry name" value="ABC_TM1"/>
    <property type="match status" value="1"/>
</dbReference>
<comment type="subcellular location">
    <subcellularLocation>
        <location evidence="1 7">Cell membrane</location>
        <topology evidence="1 7">Multi-pass membrane protein</topology>
    </subcellularLocation>
</comment>
<evidence type="ECO:0000256" key="2">
    <source>
        <dbReference type="ARBA" id="ARBA00022448"/>
    </source>
</evidence>
<dbReference type="PANTHER" id="PTHR43744">
    <property type="entry name" value="ABC TRANSPORTER PERMEASE PROTEIN MG189-RELATED-RELATED"/>
    <property type="match status" value="1"/>
</dbReference>
<keyword evidence="6 7" id="KW-0472">Membrane</keyword>
<keyword evidence="3" id="KW-1003">Cell membrane</keyword>
<reference evidence="9 10" key="1">
    <citation type="submission" date="2019-10" db="EMBL/GenBank/DDBJ databases">
        <title>Nonomuraea sp. nov., isolated from Phyllanthus amarus.</title>
        <authorList>
            <person name="Klykleung N."/>
            <person name="Tanasupawat S."/>
        </authorList>
    </citation>
    <scope>NUCLEOTIDE SEQUENCE [LARGE SCALE GENOMIC DNA]</scope>
    <source>
        <strain evidence="9 10">PA1-10</strain>
    </source>
</reference>
<feature type="transmembrane region" description="Helical" evidence="7">
    <location>
        <begin position="177"/>
        <end position="197"/>
    </location>
</feature>
<comment type="similarity">
    <text evidence="7">Belongs to the binding-protein-dependent transport system permease family.</text>
</comment>
<feature type="transmembrane region" description="Helical" evidence="7">
    <location>
        <begin position="102"/>
        <end position="129"/>
    </location>
</feature>
<evidence type="ECO:0000256" key="4">
    <source>
        <dbReference type="ARBA" id="ARBA00022692"/>
    </source>
</evidence>
<dbReference type="AlphaFoldDB" id="A0A5C4WIU2"/>
<sequence length="314" mass="34219">MTFSTDLAEHPGPPGHAAPPPAPARTRRRAAAPPRPRAPFRPHHLFFYLLLGVVAFSSVSAYAWVFNVSMKTNSEFISSPPWQIAESWHWDNYANAWDRADIGLFFGNSVIISVVSTLIGVVLAVFAAYPLARIAFRFSGVVLSVFLLGLMIPWMVTFAPLYLIMQDLGLVDSQAGLILVYATYNLPFNVFVLVGFMKTLPYELEEAAAIDGAGPTRTFVSVILPLMGPGLASVAIISFLQNWNEFFYALLLIHSPEKMPLPLGLFQLGQAADYGTNWATLFAGMVITVTPVLLGFAVLQKQITKGLTAGALKG</sequence>
<dbReference type="EMBL" id="VDLX02000006">
    <property type="protein sequence ID" value="KAB8194189.1"/>
    <property type="molecule type" value="Genomic_DNA"/>
</dbReference>
<keyword evidence="2 7" id="KW-0813">Transport</keyword>
<evidence type="ECO:0000256" key="1">
    <source>
        <dbReference type="ARBA" id="ARBA00004651"/>
    </source>
</evidence>
<feature type="transmembrane region" description="Helical" evidence="7">
    <location>
        <begin position="141"/>
        <end position="165"/>
    </location>
</feature>
<dbReference type="OrthoDB" id="61122at2"/>
<protein>
    <submittedName>
        <fullName evidence="9">ABC transporter permease subunit</fullName>
    </submittedName>
</protein>
<dbReference type="Pfam" id="PF00528">
    <property type="entry name" value="BPD_transp_1"/>
    <property type="match status" value="1"/>
</dbReference>
<evidence type="ECO:0000256" key="8">
    <source>
        <dbReference type="SAM" id="MobiDB-lite"/>
    </source>
</evidence>
<evidence type="ECO:0000313" key="10">
    <source>
        <dbReference type="Proteomes" id="UP000312512"/>
    </source>
</evidence>
<name>A0A5C4WIU2_9ACTN</name>
<evidence type="ECO:0000256" key="6">
    <source>
        <dbReference type="ARBA" id="ARBA00023136"/>
    </source>
</evidence>
<dbReference type="Gene3D" id="1.10.3720.10">
    <property type="entry name" value="MetI-like"/>
    <property type="match status" value="1"/>
</dbReference>
<feature type="transmembrane region" description="Helical" evidence="7">
    <location>
        <begin position="278"/>
        <end position="299"/>
    </location>
</feature>
<comment type="caution">
    <text evidence="9">The sequence shown here is derived from an EMBL/GenBank/DDBJ whole genome shotgun (WGS) entry which is preliminary data.</text>
</comment>
<organism evidence="9 10">
    <name type="scientific">Nonomuraea phyllanthi</name>
    <dbReference type="NCBI Taxonomy" id="2219224"/>
    <lineage>
        <taxon>Bacteria</taxon>
        <taxon>Bacillati</taxon>
        <taxon>Actinomycetota</taxon>
        <taxon>Actinomycetes</taxon>
        <taxon>Streptosporangiales</taxon>
        <taxon>Streptosporangiaceae</taxon>
        <taxon>Nonomuraea</taxon>
    </lineage>
</organism>
<dbReference type="RefSeq" id="WP_139631800.1">
    <property type="nucleotide sequence ID" value="NZ_VDLX02000006.1"/>
</dbReference>
<evidence type="ECO:0000256" key="7">
    <source>
        <dbReference type="RuleBase" id="RU363032"/>
    </source>
</evidence>
<dbReference type="PANTHER" id="PTHR43744:SF12">
    <property type="entry name" value="ABC TRANSPORTER PERMEASE PROTEIN MG189-RELATED"/>
    <property type="match status" value="1"/>
</dbReference>
<keyword evidence="4 7" id="KW-0812">Transmembrane</keyword>
<dbReference type="GO" id="GO:0005886">
    <property type="term" value="C:plasma membrane"/>
    <property type="evidence" value="ECO:0007669"/>
    <property type="project" value="UniProtKB-SubCell"/>
</dbReference>
<accession>A0A5C4WIU2</accession>
<dbReference type="CDD" id="cd06261">
    <property type="entry name" value="TM_PBP2"/>
    <property type="match status" value="1"/>
</dbReference>
<dbReference type="Proteomes" id="UP000312512">
    <property type="component" value="Unassembled WGS sequence"/>
</dbReference>
<dbReference type="InterPro" id="IPR000515">
    <property type="entry name" value="MetI-like"/>
</dbReference>
<feature type="transmembrane region" description="Helical" evidence="7">
    <location>
        <begin position="45"/>
        <end position="65"/>
    </location>
</feature>
<evidence type="ECO:0000256" key="3">
    <source>
        <dbReference type="ARBA" id="ARBA00022475"/>
    </source>
</evidence>
<dbReference type="GO" id="GO:0055085">
    <property type="term" value="P:transmembrane transport"/>
    <property type="evidence" value="ECO:0007669"/>
    <property type="project" value="InterPro"/>
</dbReference>
<feature type="region of interest" description="Disordered" evidence="8">
    <location>
        <begin position="1"/>
        <end position="36"/>
    </location>
</feature>
<proteinExistence type="inferred from homology"/>
<gene>
    <name evidence="9" type="ORF">FH608_018635</name>
</gene>
<dbReference type="InterPro" id="IPR035906">
    <property type="entry name" value="MetI-like_sf"/>
</dbReference>
<keyword evidence="5 7" id="KW-1133">Transmembrane helix</keyword>